<dbReference type="EMBL" id="JBHLYR010000067">
    <property type="protein sequence ID" value="MFB9994862.1"/>
    <property type="molecule type" value="Genomic_DNA"/>
</dbReference>
<dbReference type="SMART" id="SM00863">
    <property type="entry name" value="tRNA_SAD"/>
    <property type="match status" value="1"/>
</dbReference>
<evidence type="ECO:0000313" key="11">
    <source>
        <dbReference type="EMBL" id="MFB9994862.1"/>
    </source>
</evidence>
<dbReference type="PANTHER" id="PTHR11777:SF9">
    <property type="entry name" value="ALANINE--TRNA LIGASE, CYTOPLASMIC"/>
    <property type="match status" value="1"/>
</dbReference>
<evidence type="ECO:0000256" key="8">
    <source>
        <dbReference type="ARBA" id="ARBA00023146"/>
    </source>
</evidence>
<dbReference type="Pfam" id="PF01411">
    <property type="entry name" value="tRNA-synt_2c"/>
    <property type="match status" value="1"/>
</dbReference>
<dbReference type="InterPro" id="IPR018165">
    <property type="entry name" value="Ala-tRNA-synth_IIc_core"/>
</dbReference>
<reference evidence="11 12" key="1">
    <citation type="submission" date="2024-09" db="EMBL/GenBank/DDBJ databases">
        <authorList>
            <person name="Sun Q."/>
            <person name="Mori K."/>
        </authorList>
    </citation>
    <scope>NUCLEOTIDE SEQUENCE [LARGE SCALE GENOMIC DNA]</scope>
    <source>
        <strain evidence="11 12">JCM 13503</strain>
    </source>
</reference>
<comment type="caution">
    <text evidence="11">The sequence shown here is derived from an EMBL/GenBank/DDBJ whole genome shotgun (WGS) entry which is preliminary data.</text>
</comment>
<keyword evidence="7" id="KW-0648">Protein biosynthesis</keyword>
<dbReference type="Proteomes" id="UP001589733">
    <property type="component" value="Unassembled WGS sequence"/>
</dbReference>
<dbReference type="InterPro" id="IPR009000">
    <property type="entry name" value="Transl_B-barrel_sf"/>
</dbReference>
<name>A0ABV6B540_9DEIO</name>
<evidence type="ECO:0000256" key="5">
    <source>
        <dbReference type="ARBA" id="ARBA00022840"/>
    </source>
</evidence>
<keyword evidence="4" id="KW-0547">Nucleotide-binding</keyword>
<dbReference type="RefSeq" id="WP_380016228.1">
    <property type="nucleotide sequence ID" value="NZ_JBHLYR010000067.1"/>
</dbReference>
<keyword evidence="6" id="KW-0694">RNA-binding</keyword>
<feature type="domain" description="Alanyl-transfer RNA synthetases family profile" evidence="10">
    <location>
        <begin position="1"/>
        <end position="246"/>
    </location>
</feature>
<dbReference type="SUPFAM" id="SSF50447">
    <property type="entry name" value="Translation proteins"/>
    <property type="match status" value="1"/>
</dbReference>
<protein>
    <submittedName>
        <fullName evidence="11">Alanine--tRNA ligase-related protein</fullName>
    </submittedName>
</protein>
<gene>
    <name evidence="11" type="ORF">ACFFLM_23210</name>
</gene>
<evidence type="ECO:0000256" key="1">
    <source>
        <dbReference type="ARBA" id="ARBA00008226"/>
    </source>
</evidence>
<keyword evidence="3 11" id="KW-0436">Ligase</keyword>
<sequence length="452" mass="48335">MTRALYYEDGTCLTFDATVQEVNGSEVVLDATAFYPEGGGQNGDAGRLTWAEGTAAVLDTRKDKATGLIWHKLEGVLPPVGTHVSGQIDAARRWRQMQRHSGEHLLAQAFRRVNPAFSVAAVGMRNPECTLDLEGDPAEIHVQAAEALLRATLGRADLTLETPTVAEENLHLYAPRRETKVRGQVRLVIFRDSAGEAFDVSACGGLHVPRASLASPVVVLRTERIRAGLTRVVFMAGEEAGEYLSRVYGEARALAQGFSVPVDRLPERVAALTTERDGLKAEAAALRDILAATLVRNAAVETVNGLPVRCVTLDDVALLLPVLNAVPDGEVVLALAPGGRCGLACKRLDRHFNVVDHLKVDVGAILSRVLKAAGGKGGGKSEIAQGVTPQPEGFFAAIAEALSAFVFVRVPEPQPERQPDYGQPFKKLSAPSSGMEKPDVRGMLKPEPSNEA</sequence>
<keyword evidence="8" id="KW-0030">Aminoacyl-tRNA synthetase</keyword>
<dbReference type="InterPro" id="IPR018163">
    <property type="entry name" value="Thr/Ala-tRNA-synth_IIc_edit"/>
</dbReference>
<keyword evidence="12" id="KW-1185">Reference proteome</keyword>
<evidence type="ECO:0000256" key="6">
    <source>
        <dbReference type="ARBA" id="ARBA00022884"/>
    </source>
</evidence>
<evidence type="ECO:0000256" key="2">
    <source>
        <dbReference type="ARBA" id="ARBA00022555"/>
    </source>
</evidence>
<dbReference type="Gene3D" id="3.30.980.10">
    <property type="entry name" value="Threonyl-trna Synthetase, Chain A, domain 2"/>
    <property type="match status" value="1"/>
</dbReference>
<evidence type="ECO:0000256" key="9">
    <source>
        <dbReference type="SAM" id="MobiDB-lite"/>
    </source>
</evidence>
<evidence type="ECO:0000256" key="3">
    <source>
        <dbReference type="ARBA" id="ARBA00022598"/>
    </source>
</evidence>
<comment type="similarity">
    <text evidence="1">Belongs to the class-II aminoacyl-tRNA synthetase family.</text>
</comment>
<dbReference type="Gene3D" id="2.40.30.130">
    <property type="match status" value="1"/>
</dbReference>
<keyword evidence="5" id="KW-0067">ATP-binding</keyword>
<evidence type="ECO:0000313" key="12">
    <source>
        <dbReference type="Proteomes" id="UP001589733"/>
    </source>
</evidence>
<dbReference type="Pfam" id="PF07973">
    <property type="entry name" value="tRNA_SAD"/>
    <property type="match status" value="1"/>
</dbReference>
<organism evidence="11 12">
    <name type="scientific">Deinococcus oregonensis</name>
    <dbReference type="NCBI Taxonomy" id="1805970"/>
    <lineage>
        <taxon>Bacteria</taxon>
        <taxon>Thermotogati</taxon>
        <taxon>Deinococcota</taxon>
        <taxon>Deinococci</taxon>
        <taxon>Deinococcales</taxon>
        <taxon>Deinococcaceae</taxon>
        <taxon>Deinococcus</taxon>
    </lineage>
</organism>
<dbReference type="Gene3D" id="3.10.310.40">
    <property type="match status" value="1"/>
</dbReference>
<dbReference type="InterPro" id="IPR050058">
    <property type="entry name" value="Ala-tRNA_ligase"/>
</dbReference>
<dbReference type="InterPro" id="IPR012947">
    <property type="entry name" value="tRNA_SAD"/>
</dbReference>
<accession>A0ABV6B540</accession>
<evidence type="ECO:0000259" key="10">
    <source>
        <dbReference type="PROSITE" id="PS50860"/>
    </source>
</evidence>
<dbReference type="PANTHER" id="PTHR11777">
    <property type="entry name" value="ALANYL-TRNA SYNTHETASE"/>
    <property type="match status" value="1"/>
</dbReference>
<dbReference type="SUPFAM" id="SSF55186">
    <property type="entry name" value="ThrRS/AlaRS common domain"/>
    <property type="match status" value="1"/>
</dbReference>
<keyword evidence="2" id="KW-0820">tRNA-binding</keyword>
<evidence type="ECO:0000256" key="4">
    <source>
        <dbReference type="ARBA" id="ARBA00022741"/>
    </source>
</evidence>
<dbReference type="InterPro" id="IPR018164">
    <property type="entry name" value="Ala-tRNA-synth_IIc_N"/>
</dbReference>
<dbReference type="GO" id="GO:0016874">
    <property type="term" value="F:ligase activity"/>
    <property type="evidence" value="ECO:0007669"/>
    <property type="project" value="UniProtKB-KW"/>
</dbReference>
<feature type="region of interest" description="Disordered" evidence="9">
    <location>
        <begin position="413"/>
        <end position="452"/>
    </location>
</feature>
<evidence type="ECO:0000256" key="7">
    <source>
        <dbReference type="ARBA" id="ARBA00022917"/>
    </source>
</evidence>
<proteinExistence type="inferred from homology"/>
<dbReference type="PROSITE" id="PS50860">
    <property type="entry name" value="AA_TRNA_LIGASE_II_ALA"/>
    <property type="match status" value="1"/>
</dbReference>